<keyword evidence="3 9" id="KW-0378">Hydrolase</keyword>
<evidence type="ECO:0000256" key="9">
    <source>
        <dbReference type="RuleBase" id="RU000492"/>
    </source>
</evidence>
<dbReference type="SMART" id="SM00487">
    <property type="entry name" value="DEXDc"/>
    <property type="match status" value="1"/>
</dbReference>
<keyword evidence="6" id="KW-0346">Stress response</keyword>
<reference evidence="14 15" key="1">
    <citation type="journal article" date="2020" name="mSystems">
        <title>Defining Genomic and Predicted Metabolic Features of the Acetobacterium Genus.</title>
        <authorList>
            <person name="Ross D.E."/>
            <person name="Marshall C.W."/>
            <person name="Gulliver D."/>
            <person name="May H.D."/>
            <person name="Norman R.S."/>
        </authorList>
    </citation>
    <scope>NUCLEOTIDE SEQUENCE [LARGE SCALE GENOMIC DNA]</scope>
    <source>
        <strain evidence="14 15">DSM 9173</strain>
    </source>
</reference>
<organism evidence="14 15">
    <name type="scientific">Acetobacterium tundrae</name>
    <dbReference type="NCBI Taxonomy" id="132932"/>
    <lineage>
        <taxon>Bacteria</taxon>
        <taxon>Bacillati</taxon>
        <taxon>Bacillota</taxon>
        <taxon>Clostridia</taxon>
        <taxon>Eubacteriales</taxon>
        <taxon>Eubacteriaceae</taxon>
        <taxon>Acetobacterium</taxon>
    </lineage>
</organism>
<name>A0ABR6WI23_9FIRM</name>
<keyword evidence="2 9" id="KW-0547">Nucleotide-binding</keyword>
<evidence type="ECO:0000256" key="2">
    <source>
        <dbReference type="ARBA" id="ARBA00022741"/>
    </source>
</evidence>
<dbReference type="RefSeq" id="WP_148602568.1">
    <property type="nucleotide sequence ID" value="NZ_RXYB01000003.1"/>
</dbReference>
<dbReference type="PROSITE" id="PS51194">
    <property type="entry name" value="HELICASE_CTER"/>
    <property type="match status" value="1"/>
</dbReference>
<evidence type="ECO:0000256" key="10">
    <source>
        <dbReference type="SAM" id="MobiDB-lite"/>
    </source>
</evidence>
<feature type="region of interest" description="Disordered" evidence="10">
    <location>
        <begin position="435"/>
        <end position="485"/>
    </location>
</feature>
<evidence type="ECO:0000256" key="5">
    <source>
        <dbReference type="ARBA" id="ARBA00022840"/>
    </source>
</evidence>
<dbReference type="CDD" id="cd00268">
    <property type="entry name" value="DEADc"/>
    <property type="match status" value="1"/>
</dbReference>
<evidence type="ECO:0000256" key="4">
    <source>
        <dbReference type="ARBA" id="ARBA00022806"/>
    </source>
</evidence>
<dbReference type="InterPro" id="IPR014014">
    <property type="entry name" value="RNA_helicase_DEAD_Q_motif"/>
</dbReference>
<feature type="domain" description="Helicase C-terminal" evidence="12">
    <location>
        <begin position="230"/>
        <end position="374"/>
    </location>
</feature>
<evidence type="ECO:0000256" key="6">
    <source>
        <dbReference type="ARBA" id="ARBA00023016"/>
    </source>
</evidence>
<evidence type="ECO:0000256" key="7">
    <source>
        <dbReference type="ARBA" id="ARBA00038437"/>
    </source>
</evidence>
<dbReference type="Pfam" id="PF00271">
    <property type="entry name" value="Helicase_C"/>
    <property type="match status" value="1"/>
</dbReference>
<dbReference type="InterPro" id="IPR050079">
    <property type="entry name" value="DEAD_box_RNA_helicase"/>
</dbReference>
<dbReference type="InterPro" id="IPR027417">
    <property type="entry name" value="P-loop_NTPase"/>
</dbReference>
<proteinExistence type="inferred from homology"/>
<keyword evidence="15" id="KW-1185">Reference proteome</keyword>
<dbReference type="PANTHER" id="PTHR47959">
    <property type="entry name" value="ATP-DEPENDENT RNA HELICASE RHLE-RELATED"/>
    <property type="match status" value="1"/>
</dbReference>
<dbReference type="SMART" id="SM00490">
    <property type="entry name" value="HELICc"/>
    <property type="match status" value="1"/>
</dbReference>
<dbReference type="InterPro" id="IPR001650">
    <property type="entry name" value="Helicase_C-like"/>
</dbReference>
<keyword evidence="4 9" id="KW-0347">Helicase</keyword>
<dbReference type="SUPFAM" id="SSF52540">
    <property type="entry name" value="P-loop containing nucleoside triphosphate hydrolases"/>
    <property type="match status" value="1"/>
</dbReference>
<dbReference type="InterPro" id="IPR057325">
    <property type="entry name" value="DeaD_dimer"/>
</dbReference>
<accession>A0ABR6WI23</accession>
<dbReference type="GO" id="GO:0004386">
    <property type="term" value="F:helicase activity"/>
    <property type="evidence" value="ECO:0007669"/>
    <property type="project" value="UniProtKB-KW"/>
</dbReference>
<feature type="domain" description="Helicase ATP-binding" evidence="11">
    <location>
        <begin position="32"/>
        <end position="203"/>
    </location>
</feature>
<evidence type="ECO:0000259" key="12">
    <source>
        <dbReference type="PROSITE" id="PS51194"/>
    </source>
</evidence>
<dbReference type="CDD" id="cd18787">
    <property type="entry name" value="SF2_C_DEAD"/>
    <property type="match status" value="1"/>
</dbReference>
<dbReference type="InterPro" id="IPR011545">
    <property type="entry name" value="DEAD/DEAH_box_helicase_dom"/>
</dbReference>
<keyword evidence="1" id="KW-0963">Cytoplasm</keyword>
<dbReference type="Pfam" id="PF03880">
    <property type="entry name" value="DbpA"/>
    <property type="match status" value="1"/>
</dbReference>
<dbReference type="Gene3D" id="3.40.50.300">
    <property type="entry name" value="P-loop containing nucleotide triphosphate hydrolases"/>
    <property type="match status" value="2"/>
</dbReference>
<evidence type="ECO:0000313" key="14">
    <source>
        <dbReference type="EMBL" id="MBC3795896.1"/>
    </source>
</evidence>
<dbReference type="InterPro" id="IPR000629">
    <property type="entry name" value="RNA-helicase_DEAD-box_CS"/>
</dbReference>
<evidence type="ECO:0000256" key="1">
    <source>
        <dbReference type="ARBA" id="ARBA00022490"/>
    </source>
</evidence>
<evidence type="ECO:0000259" key="13">
    <source>
        <dbReference type="PROSITE" id="PS51195"/>
    </source>
</evidence>
<gene>
    <name evidence="14" type="ORF">GH807_02350</name>
</gene>
<protein>
    <submittedName>
        <fullName evidence="14">DEAD/DEAH box helicase</fullName>
    </submittedName>
</protein>
<keyword evidence="5 9" id="KW-0067">ATP-binding</keyword>
<dbReference type="PROSITE" id="PS51192">
    <property type="entry name" value="HELICASE_ATP_BIND_1"/>
    <property type="match status" value="1"/>
</dbReference>
<dbReference type="EMBL" id="WJBB01000002">
    <property type="protein sequence ID" value="MBC3795896.1"/>
    <property type="molecule type" value="Genomic_DNA"/>
</dbReference>
<evidence type="ECO:0000313" key="15">
    <source>
        <dbReference type="Proteomes" id="UP000653358"/>
    </source>
</evidence>
<dbReference type="Pfam" id="PF00270">
    <property type="entry name" value="DEAD"/>
    <property type="match status" value="1"/>
</dbReference>
<dbReference type="Pfam" id="PF25399">
    <property type="entry name" value="DeaD_dimer"/>
    <property type="match status" value="1"/>
</dbReference>
<evidence type="ECO:0000259" key="11">
    <source>
        <dbReference type="PROSITE" id="PS51192"/>
    </source>
</evidence>
<dbReference type="InterPro" id="IPR012677">
    <property type="entry name" value="Nucleotide-bd_a/b_plait_sf"/>
</dbReference>
<dbReference type="InterPro" id="IPR044742">
    <property type="entry name" value="DEAD/DEAH_RhlB"/>
</dbReference>
<dbReference type="PROSITE" id="PS51195">
    <property type="entry name" value="Q_MOTIF"/>
    <property type="match status" value="1"/>
</dbReference>
<comment type="similarity">
    <text evidence="7 9">Belongs to the DEAD box helicase family.</text>
</comment>
<feature type="short sequence motif" description="Q motif" evidence="8">
    <location>
        <begin position="1"/>
        <end position="29"/>
    </location>
</feature>
<evidence type="ECO:0000256" key="8">
    <source>
        <dbReference type="PROSITE-ProRule" id="PRU00552"/>
    </source>
</evidence>
<feature type="compositionally biased region" description="Basic and acidic residues" evidence="10">
    <location>
        <begin position="439"/>
        <end position="483"/>
    </location>
</feature>
<feature type="domain" description="DEAD-box RNA helicase Q" evidence="13">
    <location>
        <begin position="1"/>
        <end position="29"/>
    </location>
</feature>
<dbReference type="Gene3D" id="3.30.70.330">
    <property type="match status" value="1"/>
</dbReference>
<dbReference type="InterPro" id="IPR014001">
    <property type="entry name" value="Helicase_ATP-bd"/>
</dbReference>
<sequence length="560" mass="62958">MKFTELEINEQLLQGIEAMGFVDMSEIQEQAIPKLMMGGDLIGKSQTGTGKTVAFAIPAITKLDPTIKKVQVLVLCPTRELAVQVSDEFKKVLKFQKGVKVLPIYGGASIEAQLRDLKSGVQIVVGTPGRVMDHMRRKTLKLNDISMVILDEADEMLNMGFREDIELILDEIAHDIQTALFSATMPKPILKIAEKYLKNPTLIEISPKNMVAPGIEQKYFNISDHNKFEALTRLLEVYKPKRSLIFCNTKKYVDDITDDLKKLGYSVDKIHGDMRQVSRMAVLKQFSRGQIEILVATDVAARGIDVDDVDIVFNYDVPDNEEYYVHRIGRTGRAGKSGISLTLARSRDQFRLKKITDYTKKSIERGLIPTSEVINDIKIAHFHERFTIRAEKGNGNKGTLDVYVKIVEDLKEKGYTPETIAAVLLQSQLPLSEAEDLNAVERRPRRSESSPRRDGRDSRDGRVRREGGSREGGSHRSGPEKTKRLFISVGEKDKAQKRDILGAICGECGISSSSVGNIDMYDKFTFVDVDEELAKKVEKKLNGKIIKDRKVKVEISKKKK</sequence>
<dbReference type="InterPro" id="IPR005580">
    <property type="entry name" value="DbpA/CsdA_RNA-bd_dom"/>
</dbReference>
<dbReference type="Proteomes" id="UP000653358">
    <property type="component" value="Unassembled WGS sequence"/>
</dbReference>
<dbReference type="PANTHER" id="PTHR47959:SF13">
    <property type="entry name" value="ATP-DEPENDENT RNA HELICASE RHLE"/>
    <property type="match status" value="1"/>
</dbReference>
<dbReference type="CDD" id="cd12252">
    <property type="entry name" value="RRM_DbpA"/>
    <property type="match status" value="1"/>
</dbReference>
<dbReference type="PROSITE" id="PS00039">
    <property type="entry name" value="DEAD_ATP_HELICASE"/>
    <property type="match status" value="1"/>
</dbReference>
<evidence type="ECO:0000256" key="3">
    <source>
        <dbReference type="ARBA" id="ARBA00022801"/>
    </source>
</evidence>
<comment type="caution">
    <text evidence="14">The sequence shown here is derived from an EMBL/GenBank/DDBJ whole genome shotgun (WGS) entry which is preliminary data.</text>
</comment>